<name>A0A5S6QXW1_TRIMR</name>
<protein>
    <submittedName>
        <fullName evidence="3">SAC3/GANP/THP3 conserved domain-containing protein</fullName>
    </submittedName>
</protein>
<sequence>MVPYKELKDAVRDLKNLHGQQALTLEEKYAVLSKRDAIVRKCRPATLDLRAAEPMVGLCKSMCPEKERYERQLRKCFSFYESLAAHEEGNNSKAADARLMIKEFVRSAAGTEEPLPYEIRSMEALKRTMEHILSFVIAKEPTEDALLARWYNFISSSIKMIRRDIMQQPNACQDVAVHLLEMSVRFFIYSSYRLSLLPDHLFDKELNSENIRMCLLAIEKLTDNGANSSNRAEFGSYAILLDLDSMSIQRVLRKYKKSWKSPDLMFAVNLWIAFRNCDYLRYFRMIKKKATFLQACLAHRHVLTMRTRTLAILRKAHWNYFSQIPMKTLSTWLGFEEANSTASFCAKFGIASDRPNSKVVPSPSTFTLPPSLLEVLVNSKRGNESAEKIVRGTCTCNGAAFLTLPESSFDENGRYNRDPVCSYFIEHWTKLLDSHKPDLKIADIKFVGSYVGF</sequence>
<dbReference type="PANTHER" id="PTHR12436">
    <property type="entry name" value="80 KDA MCM3-ASSOCIATED PROTEIN"/>
    <property type="match status" value="1"/>
</dbReference>
<proteinExistence type="predicted"/>
<dbReference type="PANTHER" id="PTHR12436:SF3">
    <property type="entry name" value="GERMINAL-CENTER ASSOCIATED NUCLEAR PROTEIN"/>
    <property type="match status" value="1"/>
</dbReference>
<organism evidence="2 3">
    <name type="scientific">Trichuris muris</name>
    <name type="common">Mouse whipworm</name>
    <dbReference type="NCBI Taxonomy" id="70415"/>
    <lineage>
        <taxon>Eukaryota</taxon>
        <taxon>Metazoa</taxon>
        <taxon>Ecdysozoa</taxon>
        <taxon>Nematoda</taxon>
        <taxon>Enoplea</taxon>
        <taxon>Dorylaimia</taxon>
        <taxon>Trichinellida</taxon>
        <taxon>Trichuridae</taxon>
        <taxon>Trichuris</taxon>
    </lineage>
</organism>
<dbReference type="STRING" id="70415.A0A5S6QXW1"/>
<evidence type="ECO:0000259" key="1">
    <source>
        <dbReference type="Pfam" id="PF03399"/>
    </source>
</evidence>
<dbReference type="AlphaFoldDB" id="A0A5S6QXW1"/>
<dbReference type="Pfam" id="PF03399">
    <property type="entry name" value="SAC3_GANP"/>
    <property type="match status" value="1"/>
</dbReference>
<dbReference type="InterPro" id="IPR045107">
    <property type="entry name" value="SAC3/GANP/THP3"/>
</dbReference>
<reference evidence="3" key="1">
    <citation type="submission" date="2019-12" db="UniProtKB">
        <authorList>
            <consortium name="WormBaseParasite"/>
        </authorList>
    </citation>
    <scope>IDENTIFICATION</scope>
</reference>
<dbReference type="InterPro" id="IPR005062">
    <property type="entry name" value="SAC3/GANP/THP3_conserved"/>
</dbReference>
<dbReference type="Proteomes" id="UP000046395">
    <property type="component" value="Unassembled WGS sequence"/>
</dbReference>
<dbReference type="Gene3D" id="1.25.40.990">
    <property type="match status" value="1"/>
</dbReference>
<evidence type="ECO:0000313" key="3">
    <source>
        <dbReference type="WBParaSite" id="TMUE_3000011742.1"/>
    </source>
</evidence>
<dbReference type="GO" id="GO:0070390">
    <property type="term" value="C:transcription export complex 2"/>
    <property type="evidence" value="ECO:0007669"/>
    <property type="project" value="TreeGrafter"/>
</dbReference>
<feature type="domain" description="SAC3/GANP/THP3 conserved" evidence="1">
    <location>
        <begin position="62"/>
        <end position="351"/>
    </location>
</feature>
<evidence type="ECO:0000313" key="2">
    <source>
        <dbReference type="Proteomes" id="UP000046395"/>
    </source>
</evidence>
<dbReference type="GO" id="GO:0006406">
    <property type="term" value="P:mRNA export from nucleus"/>
    <property type="evidence" value="ECO:0007669"/>
    <property type="project" value="TreeGrafter"/>
</dbReference>
<dbReference type="GO" id="GO:0005737">
    <property type="term" value="C:cytoplasm"/>
    <property type="evidence" value="ECO:0007669"/>
    <property type="project" value="TreeGrafter"/>
</dbReference>
<keyword evidence="2" id="KW-1185">Reference proteome</keyword>
<accession>A0A5S6QXW1</accession>
<dbReference type="WBParaSite" id="TMUE_3000011742.1">
    <property type="protein sequence ID" value="TMUE_3000011742.1"/>
    <property type="gene ID" value="WBGene00292534"/>
</dbReference>